<evidence type="ECO:0000313" key="11">
    <source>
        <dbReference type="Proteomes" id="UP000718281"/>
    </source>
</evidence>
<dbReference type="CDD" id="cd10747">
    <property type="entry name" value="DnaJ_C"/>
    <property type="match status" value="1"/>
</dbReference>
<dbReference type="Pfam" id="PF01556">
    <property type="entry name" value="DnaJ_C"/>
    <property type="match status" value="1"/>
</dbReference>
<dbReference type="PROSITE" id="PS50076">
    <property type="entry name" value="DNAJ_2"/>
    <property type="match status" value="1"/>
</dbReference>
<evidence type="ECO:0000313" key="10">
    <source>
        <dbReference type="EMBL" id="MBK7272208.1"/>
    </source>
</evidence>
<dbReference type="Proteomes" id="UP000718281">
    <property type="component" value="Unassembled WGS sequence"/>
</dbReference>
<keyword evidence="6" id="KW-0346">Stress response</keyword>
<dbReference type="PANTHER" id="PTHR43096:SF54">
    <property type="entry name" value="CHAPERONE PROTEIN DNAJ 1"/>
    <property type="match status" value="1"/>
</dbReference>
<dbReference type="PRINTS" id="PR00625">
    <property type="entry name" value="JDOMAIN"/>
</dbReference>
<dbReference type="GO" id="GO:0006260">
    <property type="term" value="P:DNA replication"/>
    <property type="evidence" value="ECO:0007669"/>
    <property type="project" value="UniProtKB-KW"/>
</dbReference>
<dbReference type="GO" id="GO:0008270">
    <property type="term" value="F:zinc ion binding"/>
    <property type="evidence" value="ECO:0007669"/>
    <property type="project" value="UniProtKB-KW"/>
</dbReference>
<dbReference type="SUPFAM" id="SSF46565">
    <property type="entry name" value="Chaperone J-domain"/>
    <property type="match status" value="1"/>
</dbReference>
<dbReference type="GO" id="GO:0042026">
    <property type="term" value="P:protein refolding"/>
    <property type="evidence" value="ECO:0007669"/>
    <property type="project" value="TreeGrafter"/>
</dbReference>
<evidence type="ECO:0000256" key="3">
    <source>
        <dbReference type="ARBA" id="ARBA00022737"/>
    </source>
</evidence>
<dbReference type="InterPro" id="IPR002939">
    <property type="entry name" value="DnaJ_C"/>
</dbReference>
<keyword evidence="5" id="KW-0862">Zinc</keyword>
<dbReference type="InterPro" id="IPR036869">
    <property type="entry name" value="J_dom_sf"/>
</dbReference>
<dbReference type="Gene3D" id="2.60.260.20">
    <property type="entry name" value="Urease metallochaperone UreE, N-terminal domain"/>
    <property type="match status" value="2"/>
</dbReference>
<dbReference type="GO" id="GO:0005737">
    <property type="term" value="C:cytoplasm"/>
    <property type="evidence" value="ECO:0007669"/>
    <property type="project" value="TreeGrafter"/>
</dbReference>
<accession>A0A935ISX2</accession>
<keyword evidence="3" id="KW-0677">Repeat</keyword>
<dbReference type="PANTHER" id="PTHR43096">
    <property type="entry name" value="DNAJ HOMOLOG 1, MITOCHONDRIAL-RELATED"/>
    <property type="match status" value="1"/>
</dbReference>
<evidence type="ECO:0000313" key="9">
    <source>
        <dbReference type="EMBL" id="MBK6301501.1"/>
    </source>
</evidence>
<dbReference type="EMBL" id="JADIXZ010000004">
    <property type="protein sequence ID" value="MBK6301501.1"/>
    <property type="molecule type" value="Genomic_DNA"/>
</dbReference>
<evidence type="ECO:0000256" key="2">
    <source>
        <dbReference type="ARBA" id="ARBA00022723"/>
    </source>
</evidence>
<dbReference type="FunFam" id="2.60.260.20:FF:000005">
    <property type="entry name" value="Chaperone protein dnaJ 1, mitochondrial"/>
    <property type="match status" value="1"/>
</dbReference>
<dbReference type="InterPro" id="IPR008971">
    <property type="entry name" value="HSP40/DnaJ_pept-bd"/>
</dbReference>
<dbReference type="SMART" id="SM00271">
    <property type="entry name" value="DnaJ"/>
    <property type="match status" value="1"/>
</dbReference>
<dbReference type="InterPro" id="IPR018253">
    <property type="entry name" value="DnaJ_domain_CS"/>
</dbReference>
<keyword evidence="1" id="KW-0235">DNA replication</keyword>
<keyword evidence="4" id="KW-0863">Zinc-finger</keyword>
<feature type="domain" description="J" evidence="8">
    <location>
        <begin position="10"/>
        <end position="75"/>
    </location>
</feature>
<reference evidence="11 12" key="1">
    <citation type="submission" date="2020-10" db="EMBL/GenBank/DDBJ databases">
        <title>Connecting structure to function with the recovery of over 1000 high-quality activated sludge metagenome-assembled genomes encoding full-length rRNA genes using long-read sequencing.</title>
        <authorList>
            <person name="Singleton C.M."/>
            <person name="Petriglieri F."/>
            <person name="Kristensen J.M."/>
            <person name="Kirkegaard R.H."/>
            <person name="Michaelsen T.Y."/>
            <person name="Andersen M.H."/>
            <person name="Karst S.M."/>
            <person name="Dueholm M.S."/>
            <person name="Nielsen P.H."/>
            <person name="Albertsen M."/>
        </authorList>
    </citation>
    <scope>NUCLEOTIDE SEQUENCE [LARGE SCALE GENOMIC DNA]</scope>
    <source>
        <strain evidence="9">AalE_18-Q3-R2-46_BAT3C.188</strain>
        <strain evidence="10">Ega_18-Q3-R5-49_MAXAC.001</strain>
    </source>
</reference>
<organism evidence="10 12">
    <name type="scientific">Candidatus Phosphoribacter hodrii</name>
    <dbReference type="NCBI Taxonomy" id="2953743"/>
    <lineage>
        <taxon>Bacteria</taxon>
        <taxon>Bacillati</taxon>
        <taxon>Actinomycetota</taxon>
        <taxon>Actinomycetes</taxon>
        <taxon>Micrococcales</taxon>
        <taxon>Dermatophilaceae</taxon>
        <taxon>Candidatus Phosphoribacter</taxon>
    </lineage>
</organism>
<proteinExistence type="predicted"/>
<dbReference type="Pfam" id="PF00226">
    <property type="entry name" value="DnaJ"/>
    <property type="match status" value="1"/>
</dbReference>
<evidence type="ECO:0000259" key="8">
    <source>
        <dbReference type="PROSITE" id="PS50076"/>
    </source>
</evidence>
<keyword evidence="2" id="KW-0479">Metal-binding</keyword>
<evidence type="ECO:0000256" key="6">
    <source>
        <dbReference type="ARBA" id="ARBA00023016"/>
    </source>
</evidence>
<comment type="caution">
    <text evidence="10">The sequence shown here is derived from an EMBL/GenBank/DDBJ whole genome shotgun (WGS) entry which is preliminary data.</text>
</comment>
<dbReference type="Gene3D" id="1.10.287.110">
    <property type="entry name" value="DnaJ domain"/>
    <property type="match status" value="1"/>
</dbReference>
<dbReference type="SUPFAM" id="SSF49493">
    <property type="entry name" value="HSP40/DnaJ peptide-binding domain"/>
    <property type="match status" value="2"/>
</dbReference>
<evidence type="ECO:0000313" key="12">
    <source>
        <dbReference type="Proteomes" id="UP000726105"/>
    </source>
</evidence>
<dbReference type="AlphaFoldDB" id="A0A935ISX2"/>
<dbReference type="PROSITE" id="PS00636">
    <property type="entry name" value="DNAJ_1"/>
    <property type="match status" value="1"/>
</dbReference>
<name>A0A935ISX2_9MICO</name>
<dbReference type="GO" id="GO:0051082">
    <property type="term" value="F:unfolded protein binding"/>
    <property type="evidence" value="ECO:0007669"/>
    <property type="project" value="InterPro"/>
</dbReference>
<keyword evidence="7" id="KW-0143">Chaperone</keyword>
<evidence type="ECO:0000256" key="4">
    <source>
        <dbReference type="ARBA" id="ARBA00022771"/>
    </source>
</evidence>
<dbReference type="CDD" id="cd06257">
    <property type="entry name" value="DnaJ"/>
    <property type="match status" value="1"/>
</dbReference>
<sequence length="352" mass="36457">MASQDWLSKDFYAVLGVPKEADEAAIKKAYRKLARKLHPDQNAGDPKAEERFKEIGEAYAVLSDPDERHQYDQLRAMTTGGARFTAGPGGAGGGFEDVFSGMFGNGGNMRFNTGGRGGAGGAGPTPDLQDLLGGLFGGAGQGGAGGFGGDPYGGFGGDPYGGYGAPRGPRRGADVSARTTLDFRQAVQGDTVTLATGDGDRLTTRIPAGVKDGQKIRLRGKGQPGGPGAERGDLILTVAVTPHPVFGRDGDNLTVDLPVTFAEAALGATVSVPTLSGTAVRVKVAPGTPSGRVLRIKGRGVKHAKGDGDLLAKVQVIVPQRLTDEAREALERLRDQEEGLDPRAELFAKAAH</sequence>
<evidence type="ECO:0000256" key="1">
    <source>
        <dbReference type="ARBA" id="ARBA00022705"/>
    </source>
</evidence>
<evidence type="ECO:0000256" key="5">
    <source>
        <dbReference type="ARBA" id="ARBA00022833"/>
    </source>
</evidence>
<evidence type="ECO:0000256" key="7">
    <source>
        <dbReference type="ARBA" id="ARBA00023186"/>
    </source>
</evidence>
<dbReference type="EMBL" id="JADJIB010000001">
    <property type="protein sequence ID" value="MBK7272208.1"/>
    <property type="molecule type" value="Genomic_DNA"/>
</dbReference>
<protein>
    <submittedName>
        <fullName evidence="10">DnaJ domain-containing protein</fullName>
    </submittedName>
</protein>
<dbReference type="Proteomes" id="UP000726105">
    <property type="component" value="Unassembled WGS sequence"/>
</dbReference>
<gene>
    <name evidence="9" type="ORF">IPF40_10810</name>
    <name evidence="10" type="ORF">IPI13_03280</name>
</gene>
<dbReference type="InterPro" id="IPR001623">
    <property type="entry name" value="DnaJ_domain"/>
</dbReference>